<evidence type="ECO:0000256" key="4">
    <source>
        <dbReference type="PIRSR" id="PIRSR623088-2"/>
    </source>
</evidence>
<evidence type="ECO:0000256" key="2">
    <source>
        <dbReference type="ARBA" id="ARBA00022801"/>
    </source>
</evidence>
<dbReference type="SUPFAM" id="SSF109604">
    <property type="entry name" value="HD-domain/PDEase-like"/>
    <property type="match status" value="1"/>
</dbReference>
<keyword evidence="2" id="KW-0378">Hydrolase</keyword>
<feature type="binding site" evidence="4">
    <location>
        <position position="169"/>
    </location>
    <ligand>
        <name>AMP</name>
        <dbReference type="ChEBI" id="CHEBI:456215"/>
    </ligand>
</feature>
<reference evidence="8 9" key="1">
    <citation type="submission" date="2021-06" db="EMBL/GenBank/DDBJ databases">
        <title>Caerostris darwini draft genome.</title>
        <authorList>
            <person name="Kono N."/>
            <person name="Arakawa K."/>
        </authorList>
    </citation>
    <scope>NUCLEOTIDE SEQUENCE [LARGE SCALE GENOMIC DNA]</scope>
</reference>
<name>A0AAV4SPW6_9ARAC</name>
<feature type="binding site" evidence="5">
    <location>
        <position position="61"/>
    </location>
    <ligand>
        <name>Zn(2+)</name>
        <dbReference type="ChEBI" id="CHEBI:29105"/>
        <label>2</label>
    </ligand>
</feature>
<gene>
    <name evidence="8" type="primary">Pde1c</name>
    <name evidence="8" type="ORF">CDAR_239611</name>
</gene>
<evidence type="ECO:0000256" key="1">
    <source>
        <dbReference type="ARBA" id="ARBA00022723"/>
    </source>
</evidence>
<feature type="binding site" evidence="5">
    <location>
        <position position="169"/>
    </location>
    <ligand>
        <name>Zn(2+)</name>
        <dbReference type="ChEBI" id="CHEBI:29105"/>
        <label>1</label>
    </ligand>
</feature>
<feature type="region of interest" description="Disordered" evidence="6">
    <location>
        <begin position="252"/>
        <end position="338"/>
    </location>
</feature>
<evidence type="ECO:0000313" key="9">
    <source>
        <dbReference type="Proteomes" id="UP001054837"/>
    </source>
</evidence>
<dbReference type="GO" id="GO:0007165">
    <property type="term" value="P:signal transduction"/>
    <property type="evidence" value="ECO:0007669"/>
    <property type="project" value="InterPro"/>
</dbReference>
<evidence type="ECO:0000259" key="7">
    <source>
        <dbReference type="PROSITE" id="PS51845"/>
    </source>
</evidence>
<feature type="binding site" evidence="4">
    <location>
        <position position="220"/>
    </location>
    <ligand>
        <name>AMP</name>
        <dbReference type="ChEBI" id="CHEBI:456215"/>
    </ligand>
</feature>
<evidence type="ECO:0000256" key="5">
    <source>
        <dbReference type="PIRSR" id="PIRSR623088-3"/>
    </source>
</evidence>
<feature type="binding site" evidence="5">
    <location>
        <position position="60"/>
    </location>
    <ligand>
        <name>Zn(2+)</name>
        <dbReference type="ChEBI" id="CHEBI:29105"/>
        <label>1</label>
    </ligand>
</feature>
<comment type="caution">
    <text evidence="8">The sequence shown here is derived from an EMBL/GenBank/DDBJ whole genome shotgun (WGS) entry which is preliminary data.</text>
</comment>
<dbReference type="EMBL" id="BPLQ01008169">
    <property type="protein sequence ID" value="GIY35497.1"/>
    <property type="molecule type" value="Genomic_DNA"/>
</dbReference>
<keyword evidence="9" id="KW-1185">Reference proteome</keyword>
<dbReference type="InterPro" id="IPR003607">
    <property type="entry name" value="HD/PDEase_dom"/>
</dbReference>
<dbReference type="Proteomes" id="UP001054837">
    <property type="component" value="Unassembled WGS sequence"/>
</dbReference>
<accession>A0AAV4SPW6</accession>
<feature type="compositionally biased region" description="Basic residues" evidence="6">
    <location>
        <begin position="315"/>
        <end position="325"/>
    </location>
</feature>
<feature type="active site" description="Proton donor" evidence="3">
    <location>
        <position position="20"/>
    </location>
</feature>
<dbReference type="InterPro" id="IPR023088">
    <property type="entry name" value="PDEase"/>
</dbReference>
<dbReference type="AlphaFoldDB" id="A0AAV4SPW6"/>
<dbReference type="GO" id="GO:0004114">
    <property type="term" value="F:3',5'-cyclic-nucleotide phosphodiesterase activity"/>
    <property type="evidence" value="ECO:0007669"/>
    <property type="project" value="InterPro"/>
</dbReference>
<dbReference type="Gene3D" id="1.10.1300.10">
    <property type="entry name" value="3'5'-cyclic nucleotide phosphodiesterase, catalytic domain"/>
    <property type="match status" value="1"/>
</dbReference>
<feature type="compositionally biased region" description="Low complexity" evidence="6">
    <location>
        <begin position="289"/>
        <end position="298"/>
    </location>
</feature>
<feature type="binding site" evidence="4">
    <location>
        <begin position="20"/>
        <end position="24"/>
    </location>
    <ligand>
        <name>AMP</name>
        <dbReference type="ChEBI" id="CHEBI:456215"/>
    </ligand>
</feature>
<feature type="binding site" evidence="5">
    <location>
        <position position="24"/>
    </location>
    <ligand>
        <name>Zn(2+)</name>
        <dbReference type="ChEBI" id="CHEBI:29105"/>
        <label>1</label>
    </ligand>
</feature>
<dbReference type="PROSITE" id="PS00126">
    <property type="entry name" value="PDEASE_I_1"/>
    <property type="match status" value="1"/>
</dbReference>
<protein>
    <recommendedName>
        <fullName evidence="7">PDEase domain-containing protein</fullName>
    </recommendedName>
</protein>
<dbReference type="PRINTS" id="PR00387">
    <property type="entry name" value="PDIESTERASE1"/>
</dbReference>
<evidence type="ECO:0000256" key="3">
    <source>
        <dbReference type="PIRSR" id="PIRSR623088-1"/>
    </source>
</evidence>
<dbReference type="GO" id="GO:0046872">
    <property type="term" value="F:metal ion binding"/>
    <property type="evidence" value="ECO:0007669"/>
    <property type="project" value="UniProtKB-KW"/>
</dbReference>
<feature type="binding site" evidence="5">
    <location>
        <position position="61"/>
    </location>
    <ligand>
        <name>Zn(2+)</name>
        <dbReference type="ChEBI" id="CHEBI:29105"/>
        <label>1</label>
    </ligand>
</feature>
<dbReference type="InterPro" id="IPR023174">
    <property type="entry name" value="PDEase_CS"/>
</dbReference>
<proteinExistence type="predicted"/>
<dbReference type="CDD" id="cd00077">
    <property type="entry name" value="HDc"/>
    <property type="match status" value="1"/>
</dbReference>
<dbReference type="SMART" id="SM00471">
    <property type="entry name" value="HDc"/>
    <property type="match status" value="1"/>
</dbReference>
<evidence type="ECO:0000256" key="6">
    <source>
        <dbReference type="SAM" id="MobiDB-lite"/>
    </source>
</evidence>
<feature type="compositionally biased region" description="Pro residues" evidence="6">
    <location>
        <begin position="299"/>
        <end position="312"/>
    </location>
</feature>
<organism evidence="8 9">
    <name type="scientific">Caerostris darwini</name>
    <dbReference type="NCBI Taxonomy" id="1538125"/>
    <lineage>
        <taxon>Eukaryota</taxon>
        <taxon>Metazoa</taxon>
        <taxon>Ecdysozoa</taxon>
        <taxon>Arthropoda</taxon>
        <taxon>Chelicerata</taxon>
        <taxon>Arachnida</taxon>
        <taxon>Araneae</taxon>
        <taxon>Araneomorphae</taxon>
        <taxon>Entelegynae</taxon>
        <taxon>Araneoidea</taxon>
        <taxon>Araneidae</taxon>
        <taxon>Caerostris</taxon>
    </lineage>
</organism>
<sequence>MENFMTQILHGYVRHKNPYHNDLHAADVTQTVHYMLSQQGLANWLTDLEIFAAIIAAIIHDFDHTGTTNNFHVMSGSETALLYNDRAVLENLHVSAAFRVMREEDCNILSHLSTEEYREFRSLVIDMVLATDMSCHFQQIKSVKSIIGHTDFSSLEKSQAMSLVLHCCDISHPSKKWDLHQKWTMLLMEEFFLQGDKEQALGLPYSPLCDRNTTLIAESQIGFIDFIVAPSLDVFGEMLDKVEQKNLYTRSPPISESINEEPPAEGKPSALRRKSQSLSGAIPNEAKVESAPECNSPSPSEPAPSTSAPPSPKAIKPRPRVKRPWLPHLEENKTNWKARTHRDAELRAQLSVVHDNSNGEEPPARVIV</sequence>
<keyword evidence="1 5" id="KW-0479">Metal-binding</keyword>
<dbReference type="InterPro" id="IPR036971">
    <property type="entry name" value="PDEase_catalytic_dom_sf"/>
</dbReference>
<feature type="binding site" evidence="4">
    <location>
        <position position="61"/>
    </location>
    <ligand>
        <name>AMP</name>
        <dbReference type="ChEBI" id="CHEBI:456215"/>
    </ligand>
</feature>
<evidence type="ECO:0000313" key="8">
    <source>
        <dbReference type="EMBL" id="GIY35497.1"/>
    </source>
</evidence>
<dbReference type="Pfam" id="PF00233">
    <property type="entry name" value="PDEase_I"/>
    <property type="match status" value="1"/>
</dbReference>
<feature type="domain" description="PDEase" evidence="7">
    <location>
        <begin position="1"/>
        <end position="343"/>
    </location>
</feature>
<dbReference type="PANTHER" id="PTHR11347">
    <property type="entry name" value="CYCLIC NUCLEOTIDE PHOSPHODIESTERASE"/>
    <property type="match status" value="1"/>
</dbReference>
<dbReference type="PROSITE" id="PS51845">
    <property type="entry name" value="PDEASE_I_2"/>
    <property type="match status" value="1"/>
</dbReference>
<dbReference type="InterPro" id="IPR002073">
    <property type="entry name" value="PDEase_catalytic_dom"/>
</dbReference>